<evidence type="ECO:0000313" key="3">
    <source>
        <dbReference type="Proteomes" id="UP001057375"/>
    </source>
</evidence>
<keyword evidence="3" id="KW-1185">Reference proteome</keyword>
<accession>A0ABQ5KNV8</accession>
<dbReference type="Proteomes" id="UP001057375">
    <property type="component" value="Unassembled WGS sequence"/>
</dbReference>
<feature type="region of interest" description="Disordered" evidence="1">
    <location>
        <begin position="1"/>
        <end position="22"/>
    </location>
</feature>
<proteinExistence type="predicted"/>
<organism evidence="2 3">
    <name type="scientific">Aduncisulcus paluster</name>
    <dbReference type="NCBI Taxonomy" id="2918883"/>
    <lineage>
        <taxon>Eukaryota</taxon>
        <taxon>Metamonada</taxon>
        <taxon>Carpediemonas-like organisms</taxon>
        <taxon>Aduncisulcus</taxon>
    </lineage>
</organism>
<sequence>MGIRVKKITKGKRQPVRKATKPTYPDAKTMDHIMQSRFKCRQVPVTEVSLMMKDNSVKMFSQPMFMGNGGSNVWYVSGPSEKKSFGDYLQHVAASIQQHLSPEDLKRFAEQQSKMEGAPGAMPDIESFEKAE</sequence>
<evidence type="ECO:0000313" key="2">
    <source>
        <dbReference type="EMBL" id="GKT32984.1"/>
    </source>
</evidence>
<dbReference type="EMBL" id="BQXS01010106">
    <property type="protein sequence ID" value="GKT32984.1"/>
    <property type="molecule type" value="Genomic_DNA"/>
</dbReference>
<reference evidence="2" key="1">
    <citation type="submission" date="2022-03" db="EMBL/GenBank/DDBJ databases">
        <title>Draft genome sequence of Aduncisulcus paluster, a free-living microaerophilic Fornicata.</title>
        <authorList>
            <person name="Yuyama I."/>
            <person name="Kume K."/>
            <person name="Tamura T."/>
            <person name="Inagaki Y."/>
            <person name="Hashimoto T."/>
        </authorList>
    </citation>
    <scope>NUCLEOTIDE SEQUENCE</scope>
    <source>
        <strain evidence="2">NY0171</strain>
    </source>
</reference>
<comment type="caution">
    <text evidence="2">The sequence shown here is derived from an EMBL/GenBank/DDBJ whole genome shotgun (WGS) entry which is preliminary data.</text>
</comment>
<name>A0ABQ5KNV8_9EUKA</name>
<gene>
    <name evidence="2" type="ORF">ADUPG1_007016</name>
</gene>
<feature type="compositionally biased region" description="Basic residues" evidence="1">
    <location>
        <begin position="1"/>
        <end position="20"/>
    </location>
</feature>
<evidence type="ECO:0000256" key="1">
    <source>
        <dbReference type="SAM" id="MobiDB-lite"/>
    </source>
</evidence>
<feature type="region of interest" description="Disordered" evidence="1">
    <location>
        <begin position="110"/>
        <end position="132"/>
    </location>
</feature>
<protein>
    <submittedName>
        <fullName evidence="2">Uncharacterized protein</fullName>
    </submittedName>
</protein>